<evidence type="ECO:0000256" key="1">
    <source>
        <dbReference type="ARBA" id="ARBA00004141"/>
    </source>
</evidence>
<keyword evidence="4 6" id="KW-1133">Transmembrane helix</keyword>
<evidence type="ECO:0000256" key="2">
    <source>
        <dbReference type="ARBA" id="ARBA00007635"/>
    </source>
</evidence>
<dbReference type="GO" id="GO:0016020">
    <property type="term" value="C:membrane"/>
    <property type="evidence" value="ECO:0007669"/>
    <property type="project" value="UniProtKB-SubCell"/>
</dbReference>
<dbReference type="PANTHER" id="PTHR31218">
    <property type="entry name" value="WAT1-RELATED PROTEIN"/>
    <property type="match status" value="1"/>
</dbReference>
<evidence type="ECO:0000256" key="3">
    <source>
        <dbReference type="ARBA" id="ARBA00022692"/>
    </source>
</evidence>
<accession>A0A822ZQK6</accession>
<name>A0A822ZQK6_NELNU</name>
<keyword evidence="10" id="KW-1185">Reference proteome</keyword>
<organism evidence="9 10">
    <name type="scientific">Nelumbo nucifera</name>
    <name type="common">Sacred lotus</name>
    <dbReference type="NCBI Taxonomy" id="4432"/>
    <lineage>
        <taxon>Eukaryota</taxon>
        <taxon>Viridiplantae</taxon>
        <taxon>Streptophyta</taxon>
        <taxon>Embryophyta</taxon>
        <taxon>Tracheophyta</taxon>
        <taxon>Spermatophyta</taxon>
        <taxon>Magnoliopsida</taxon>
        <taxon>Proteales</taxon>
        <taxon>Nelumbonaceae</taxon>
        <taxon>Nelumbo</taxon>
    </lineage>
</organism>
<evidence type="ECO:0000259" key="8">
    <source>
        <dbReference type="Pfam" id="PF00892"/>
    </source>
</evidence>
<reference evidence="9 10" key="1">
    <citation type="journal article" date="2020" name="Mol. Biol. Evol.">
        <title>Distinct Expression and Methylation Patterns for Genes with Different Fates following a Single Whole-Genome Duplication in Flowering Plants.</title>
        <authorList>
            <person name="Shi T."/>
            <person name="Rahmani R.S."/>
            <person name="Gugger P.F."/>
            <person name="Wang M."/>
            <person name="Li H."/>
            <person name="Zhang Y."/>
            <person name="Li Z."/>
            <person name="Wang Q."/>
            <person name="Van de Peer Y."/>
            <person name="Marchal K."/>
            <person name="Chen J."/>
        </authorList>
    </citation>
    <scope>NUCLEOTIDE SEQUENCE [LARGE SCALE GENOMIC DNA]</scope>
    <source>
        <tissue evidence="9">Leaf</tissue>
    </source>
</reference>
<sequence>MEKLQPLFLSIFGCFFFSGFNIVSRVSLAKGMNLYVLVVYGHAIGMLTTALLALLFERTNRPKITLPVLSNIFFLGITGPLLGRTLFYAGLEKTSSSFASSMSNLIPSITLVLAVLFRMEKLNITRFSSQAKIGGTLVAFAGAAFMTLYKGIVVISFSSPHSAHSSKLRESSEKDWMKGSLLLIVSYVSQAAFYILQAPTIKKYPAPLSLTSLTCLVGTLQAAIVTVIVDHKASSWRLNWDITLLSPIYCGVMIFGVTIYIQTVVVKKRGPVFLTAFRPLGTVIVAIMALLILKEALHLGSILGAVMMFAGLYMVLWGKEKEKGDKPTARDLADQVEQSKSSNVEEISENIVNV</sequence>
<feature type="region of interest" description="Disordered" evidence="7">
    <location>
        <begin position="325"/>
        <end position="349"/>
    </location>
</feature>
<keyword evidence="5 6" id="KW-0472">Membrane</keyword>
<comment type="caution">
    <text evidence="9">The sequence shown here is derived from an EMBL/GenBank/DDBJ whole genome shotgun (WGS) entry which is preliminary data.</text>
</comment>
<feature type="transmembrane region" description="Helical" evidence="6">
    <location>
        <begin position="208"/>
        <end position="228"/>
    </location>
</feature>
<evidence type="ECO:0000256" key="7">
    <source>
        <dbReference type="SAM" id="MobiDB-lite"/>
    </source>
</evidence>
<feature type="transmembrane region" description="Helical" evidence="6">
    <location>
        <begin position="273"/>
        <end position="293"/>
    </location>
</feature>
<dbReference type="Proteomes" id="UP000607653">
    <property type="component" value="Unassembled WGS sequence"/>
</dbReference>
<feature type="domain" description="EamA" evidence="8">
    <location>
        <begin position="7"/>
        <end position="146"/>
    </location>
</feature>
<dbReference type="AlphaFoldDB" id="A0A822ZQK6"/>
<dbReference type="EMBL" id="DUZY01000006">
    <property type="protein sequence ID" value="DAD44088.1"/>
    <property type="molecule type" value="Genomic_DNA"/>
</dbReference>
<feature type="transmembrane region" description="Helical" evidence="6">
    <location>
        <begin position="240"/>
        <end position="261"/>
    </location>
</feature>
<evidence type="ECO:0000313" key="9">
    <source>
        <dbReference type="EMBL" id="DAD44088.1"/>
    </source>
</evidence>
<feature type="transmembrane region" description="Helical" evidence="6">
    <location>
        <begin position="177"/>
        <end position="196"/>
    </location>
</feature>
<feature type="transmembrane region" description="Helical" evidence="6">
    <location>
        <begin position="137"/>
        <end position="157"/>
    </location>
</feature>
<feature type="transmembrane region" description="Helical" evidence="6">
    <location>
        <begin position="68"/>
        <end position="91"/>
    </location>
</feature>
<evidence type="ECO:0000256" key="5">
    <source>
        <dbReference type="ARBA" id="ARBA00023136"/>
    </source>
</evidence>
<gene>
    <name evidence="9" type="ORF">HUJ06_002318</name>
</gene>
<dbReference type="GO" id="GO:0022857">
    <property type="term" value="F:transmembrane transporter activity"/>
    <property type="evidence" value="ECO:0007669"/>
    <property type="project" value="InterPro"/>
</dbReference>
<comment type="subcellular location">
    <subcellularLocation>
        <location evidence="1 6">Membrane</location>
        <topology evidence="1 6">Multi-pass membrane protein</topology>
    </subcellularLocation>
</comment>
<keyword evidence="3 6" id="KW-0812">Transmembrane</keyword>
<evidence type="ECO:0000256" key="4">
    <source>
        <dbReference type="ARBA" id="ARBA00022989"/>
    </source>
</evidence>
<feature type="transmembrane region" description="Helical" evidence="6">
    <location>
        <begin position="7"/>
        <end position="28"/>
    </location>
</feature>
<feature type="domain" description="EamA" evidence="8">
    <location>
        <begin position="178"/>
        <end position="316"/>
    </location>
</feature>
<feature type="transmembrane region" description="Helical" evidence="6">
    <location>
        <begin position="97"/>
        <end position="117"/>
    </location>
</feature>
<comment type="similarity">
    <text evidence="2 6">Belongs to the drug/metabolite transporter (DMT) superfamily. Plant drug/metabolite exporter (P-DME) (TC 2.A.7.4) family.</text>
</comment>
<protein>
    <recommendedName>
        <fullName evidence="6">WAT1-related protein</fullName>
    </recommendedName>
</protein>
<feature type="transmembrane region" description="Helical" evidence="6">
    <location>
        <begin position="299"/>
        <end position="317"/>
    </location>
</feature>
<dbReference type="InterPro" id="IPR030184">
    <property type="entry name" value="WAT1-related"/>
</dbReference>
<dbReference type="InterPro" id="IPR037185">
    <property type="entry name" value="EmrE-like"/>
</dbReference>
<evidence type="ECO:0000313" key="10">
    <source>
        <dbReference type="Proteomes" id="UP000607653"/>
    </source>
</evidence>
<feature type="transmembrane region" description="Helical" evidence="6">
    <location>
        <begin position="34"/>
        <end position="56"/>
    </location>
</feature>
<proteinExistence type="inferred from homology"/>
<evidence type="ECO:0000256" key="6">
    <source>
        <dbReference type="RuleBase" id="RU363077"/>
    </source>
</evidence>
<feature type="compositionally biased region" description="Polar residues" evidence="7">
    <location>
        <begin position="336"/>
        <end position="349"/>
    </location>
</feature>
<dbReference type="InterPro" id="IPR000620">
    <property type="entry name" value="EamA_dom"/>
</dbReference>
<dbReference type="SUPFAM" id="SSF103481">
    <property type="entry name" value="Multidrug resistance efflux transporter EmrE"/>
    <property type="match status" value="2"/>
</dbReference>
<dbReference type="Pfam" id="PF00892">
    <property type="entry name" value="EamA"/>
    <property type="match status" value="2"/>
</dbReference>